<accession>A0A075MLZ0</accession>
<keyword evidence="3" id="KW-1185">Reference proteome</keyword>
<evidence type="ECO:0000313" key="2">
    <source>
        <dbReference type="EMBL" id="AIF82258.1"/>
    </source>
</evidence>
<proteinExistence type="predicted"/>
<feature type="compositionally biased region" description="Pro residues" evidence="1">
    <location>
        <begin position="85"/>
        <end position="100"/>
    </location>
</feature>
<dbReference type="HOGENOM" id="CLU_1280836_0_0_2"/>
<protein>
    <submittedName>
        <fullName evidence="2">Uncharacterized protein</fullName>
    </submittedName>
</protein>
<name>A0A075MLZ0_9ARCH</name>
<dbReference type="AlphaFoldDB" id="A0A075MLZ0"/>
<dbReference type="KEGG" id="nev:NTE_00176"/>
<evidence type="ECO:0000313" key="3">
    <source>
        <dbReference type="Proteomes" id="UP000028194"/>
    </source>
</evidence>
<organism evidence="2 3">
    <name type="scientific">Candidatus Nitrososphaera evergladensis SR1</name>
    <dbReference type="NCBI Taxonomy" id="1459636"/>
    <lineage>
        <taxon>Archaea</taxon>
        <taxon>Nitrososphaerota</taxon>
        <taxon>Nitrososphaeria</taxon>
        <taxon>Nitrososphaerales</taxon>
        <taxon>Nitrososphaeraceae</taxon>
        <taxon>Nitrososphaera</taxon>
    </lineage>
</organism>
<sequence length="207" mass="21758">MLRVVMKTTLVITSLVILAGFATAIVAVPMMMTTAAYAQQSQQQQVPGYNYFYPVPPMNGTTPQPPADNGTSTTPPPEDNGTTTMPPPEDNNTSPLPPPGNNTQSDESSIFISAHNIHSAEIGDGIIGVRVLPPTPGFEWDGDIIWQATGNVTLIAIQSDGTTTVSQEATASALHFTAAALEFQSVTGEPVDVTYSVQAHLQAVPAP</sequence>
<dbReference type="EMBL" id="CP007174">
    <property type="protein sequence ID" value="AIF82258.1"/>
    <property type="molecule type" value="Genomic_DNA"/>
</dbReference>
<evidence type="ECO:0000256" key="1">
    <source>
        <dbReference type="SAM" id="MobiDB-lite"/>
    </source>
</evidence>
<dbReference type="Proteomes" id="UP000028194">
    <property type="component" value="Chromosome"/>
</dbReference>
<feature type="region of interest" description="Disordered" evidence="1">
    <location>
        <begin position="50"/>
        <end position="107"/>
    </location>
</feature>
<gene>
    <name evidence="2" type="ORF">NTE_00176</name>
</gene>
<reference evidence="2 3" key="1">
    <citation type="journal article" date="2014" name="PLoS ONE">
        <title>Genome Sequence of Candidatus Nitrososphaera evergladensis from Group I.1b Enriched from Everglades Soil Reveals Novel Genomic Features of the Ammonia-Oxidizing Archaea.</title>
        <authorList>
            <person name="Zhalnina K.V."/>
            <person name="Dias R."/>
            <person name="Leonard M.T."/>
            <person name="Dorr de Quadros P."/>
            <person name="Camargo F.A."/>
            <person name="Drew J.C."/>
            <person name="Farmerie W.G."/>
            <person name="Daroub S.H."/>
            <person name="Triplett E.W."/>
        </authorList>
    </citation>
    <scope>NUCLEOTIDE SEQUENCE [LARGE SCALE GENOMIC DNA]</scope>
    <source>
        <strain evidence="2 3">SR1</strain>
    </source>
</reference>